<proteinExistence type="predicted"/>
<dbReference type="Proteomes" id="UP000324222">
    <property type="component" value="Unassembled WGS sequence"/>
</dbReference>
<evidence type="ECO:0000313" key="2">
    <source>
        <dbReference type="Proteomes" id="UP000324222"/>
    </source>
</evidence>
<gene>
    <name evidence="1" type="ORF">E2C01_027131</name>
</gene>
<evidence type="ECO:0000313" key="1">
    <source>
        <dbReference type="EMBL" id="MPC33770.1"/>
    </source>
</evidence>
<accession>A0A5B7EH39</accession>
<comment type="caution">
    <text evidence="1">The sequence shown here is derived from an EMBL/GenBank/DDBJ whole genome shotgun (WGS) entry which is preliminary data.</text>
</comment>
<sequence length="152" mass="17305">MVEMRFSEYLTQLQYYLSISAVQQGFRMVIIQWDGGLALFHTGWTDQAFSLHLPLRLQQRLASDIGKCNLHGHVCEVQYCFAFLEIVHPQEVLLFVSHIDKQGPVLPSDSSCGQHWSLQLCATVYDTTQLLFNCPRSATAAMVSACRNMRFC</sequence>
<organism evidence="1 2">
    <name type="scientific">Portunus trituberculatus</name>
    <name type="common">Swimming crab</name>
    <name type="synonym">Neptunus trituberculatus</name>
    <dbReference type="NCBI Taxonomy" id="210409"/>
    <lineage>
        <taxon>Eukaryota</taxon>
        <taxon>Metazoa</taxon>
        <taxon>Ecdysozoa</taxon>
        <taxon>Arthropoda</taxon>
        <taxon>Crustacea</taxon>
        <taxon>Multicrustacea</taxon>
        <taxon>Malacostraca</taxon>
        <taxon>Eumalacostraca</taxon>
        <taxon>Eucarida</taxon>
        <taxon>Decapoda</taxon>
        <taxon>Pleocyemata</taxon>
        <taxon>Brachyura</taxon>
        <taxon>Eubrachyura</taxon>
        <taxon>Portunoidea</taxon>
        <taxon>Portunidae</taxon>
        <taxon>Portuninae</taxon>
        <taxon>Portunus</taxon>
    </lineage>
</organism>
<keyword evidence="2" id="KW-1185">Reference proteome</keyword>
<name>A0A5B7EH39_PORTR</name>
<dbReference type="EMBL" id="VSRR010002900">
    <property type="protein sequence ID" value="MPC33770.1"/>
    <property type="molecule type" value="Genomic_DNA"/>
</dbReference>
<reference evidence="1 2" key="1">
    <citation type="submission" date="2019-05" db="EMBL/GenBank/DDBJ databases">
        <title>Another draft genome of Portunus trituberculatus and its Hox gene families provides insights of decapod evolution.</title>
        <authorList>
            <person name="Jeong J.-H."/>
            <person name="Song I."/>
            <person name="Kim S."/>
            <person name="Choi T."/>
            <person name="Kim D."/>
            <person name="Ryu S."/>
            <person name="Kim W."/>
        </authorList>
    </citation>
    <scope>NUCLEOTIDE SEQUENCE [LARGE SCALE GENOMIC DNA]</scope>
    <source>
        <tissue evidence="1">Muscle</tissue>
    </source>
</reference>
<dbReference type="AlphaFoldDB" id="A0A5B7EH39"/>
<protein>
    <submittedName>
        <fullName evidence="1">Uncharacterized protein</fullName>
    </submittedName>
</protein>